<comment type="cofactor">
    <cofactor evidence="14">
        <name>Mg(2+)</name>
        <dbReference type="ChEBI" id="CHEBI:18420"/>
    </cofactor>
    <text evidence="14">Binds 1 Mg(2+) ion.</text>
</comment>
<evidence type="ECO:0000256" key="1">
    <source>
        <dbReference type="ARBA" id="ARBA00004609"/>
    </source>
</evidence>
<comment type="cofactor">
    <cofactor evidence="14">
        <name>Zn(2+)</name>
        <dbReference type="ChEBI" id="CHEBI:29105"/>
    </cofactor>
    <text evidence="14">Binds 2 Zn(2+) ions.</text>
</comment>
<dbReference type="PANTHER" id="PTHR11596:SF91">
    <property type="entry name" value="ALKALINE PHOSPHATASE-RELATED"/>
    <property type="match status" value="1"/>
</dbReference>
<dbReference type="SUPFAM" id="SSF53649">
    <property type="entry name" value="Alkaline phosphatase-like"/>
    <property type="match status" value="3"/>
</dbReference>
<dbReference type="PANTHER" id="PTHR11596">
    <property type="entry name" value="ALKALINE PHOSPHATASE"/>
    <property type="match status" value="1"/>
</dbReference>
<dbReference type="GO" id="GO:0098552">
    <property type="term" value="C:side of membrane"/>
    <property type="evidence" value="ECO:0007669"/>
    <property type="project" value="UniProtKB-KW"/>
</dbReference>
<feature type="binding site" evidence="14">
    <location>
        <position position="349"/>
    </location>
    <ligand>
        <name>Zn(2+)</name>
        <dbReference type="ChEBI" id="CHEBI:29105"/>
        <label>1</label>
    </ligand>
</feature>
<keyword evidence="8 14" id="KW-0862">Zinc</keyword>
<evidence type="ECO:0000256" key="16">
    <source>
        <dbReference type="RuleBase" id="RU003947"/>
    </source>
</evidence>
<comment type="subcellular location">
    <subcellularLocation>
        <location evidence="1">Cell membrane</location>
        <topology evidence="1">Lipid-anchor</topology>
        <topology evidence="1">GPI-anchor</topology>
    </subcellularLocation>
</comment>
<dbReference type="InterPro" id="IPR018299">
    <property type="entry name" value="Alkaline_phosphatase_AS"/>
</dbReference>
<evidence type="ECO:0000256" key="15">
    <source>
        <dbReference type="RuleBase" id="RU003946"/>
    </source>
</evidence>
<dbReference type="OMA" id="ANMNLAY"/>
<dbReference type="InterPro" id="IPR001952">
    <property type="entry name" value="Alkaline_phosphatase"/>
</dbReference>
<feature type="binding site" evidence="14">
    <location>
        <position position="340"/>
    </location>
    <ligand>
        <name>Mg(2+)</name>
        <dbReference type="ChEBI" id="CHEBI:18420"/>
    </ligand>
</feature>
<feature type="binding site" evidence="14">
    <location>
        <position position="462"/>
    </location>
    <ligand>
        <name>Zn(2+)</name>
        <dbReference type="ChEBI" id="CHEBI:29105"/>
        <label>2</label>
    </ligand>
</feature>
<dbReference type="Pfam" id="PF00245">
    <property type="entry name" value="Alk_phosphatase"/>
    <property type="match status" value="3"/>
</dbReference>
<evidence type="ECO:0000256" key="7">
    <source>
        <dbReference type="ARBA" id="ARBA00022801"/>
    </source>
</evidence>
<proteinExistence type="inferred from homology"/>
<dbReference type="InParanoid" id="A0A139WCZ9"/>
<reference evidence="18 19" key="2">
    <citation type="journal article" date="2010" name="Nucleic Acids Res.">
        <title>BeetleBase in 2010: revisions to provide comprehensive genomic information for Tribolium castaneum.</title>
        <authorList>
            <person name="Kim H.S."/>
            <person name="Murphy T."/>
            <person name="Xia J."/>
            <person name="Caragea D."/>
            <person name="Park Y."/>
            <person name="Beeman R.W."/>
            <person name="Lorenzen M.D."/>
            <person name="Butcher S."/>
            <person name="Manak J.R."/>
            <person name="Brown S.J."/>
        </authorList>
    </citation>
    <scope>GENOME REANNOTATION</scope>
    <source>
        <strain evidence="18 19">Georgia GA2</strain>
    </source>
</reference>
<keyword evidence="19" id="KW-1185">Reference proteome</keyword>
<dbReference type="GO" id="GO:0004035">
    <property type="term" value="F:alkaline phosphatase activity"/>
    <property type="evidence" value="ECO:0000318"/>
    <property type="project" value="GO_Central"/>
</dbReference>
<dbReference type="Gene3D" id="3.40.720.10">
    <property type="entry name" value="Alkaline Phosphatase, subunit A"/>
    <property type="match status" value="3"/>
</dbReference>
<dbReference type="Proteomes" id="UP000007266">
    <property type="component" value="Linkage group 8"/>
</dbReference>
<protein>
    <recommendedName>
        <fullName evidence="3 16">Alkaline phosphatase</fullName>
        <ecNumber evidence="3 16">3.1.3.1</ecNumber>
    </recommendedName>
</protein>
<dbReference type="InterPro" id="IPR017850">
    <property type="entry name" value="Alkaline_phosphatase_core_sf"/>
</dbReference>
<evidence type="ECO:0000256" key="6">
    <source>
        <dbReference type="ARBA" id="ARBA00022723"/>
    </source>
</evidence>
<name>A0A139WCZ9_TRICA</name>
<dbReference type="STRING" id="7070.A0A139WCZ9"/>
<gene>
    <name evidence="18" type="primary">AUGUSTUS-3.0.2_34155</name>
    <name evidence="18" type="ORF">TcasGA2_TC034155</name>
</gene>
<dbReference type="FunFam" id="3.40.720.10:FF:000008">
    <property type="entry name" value="Alkaline phosphatase"/>
    <property type="match status" value="3"/>
</dbReference>
<comment type="similarity">
    <text evidence="2 15">Belongs to the alkaline phosphatase family.</text>
</comment>
<keyword evidence="12" id="KW-0449">Lipoprotein</keyword>
<feature type="binding site" evidence="14">
    <location>
        <position position="345"/>
    </location>
    <ligand>
        <name>Zn(2+)</name>
        <dbReference type="ChEBI" id="CHEBI:29105"/>
        <label>2</label>
    </ligand>
</feature>
<evidence type="ECO:0000256" key="17">
    <source>
        <dbReference type="SAM" id="SignalP"/>
    </source>
</evidence>
<keyword evidence="17" id="KW-0732">Signal</keyword>
<dbReference type="PRINTS" id="PR00113">
    <property type="entry name" value="ALKPHPHTASE"/>
</dbReference>
<dbReference type="SMART" id="SM00098">
    <property type="entry name" value="alkPPc"/>
    <property type="match status" value="3"/>
</dbReference>
<feature type="binding site" evidence="14">
    <location>
        <position position="184"/>
    </location>
    <ligand>
        <name>Mg(2+)</name>
        <dbReference type="ChEBI" id="CHEBI:18420"/>
    </ligand>
</feature>
<sequence length="1562" mass="171391">MPKIISLIIYLAICAKTKGLNDKLMHPHPQTTPKIPYKSDENTAKFWNEQAQSTLKAHVSETINTNVAKNVILFMGDGMSVPTLAATRVYMGGENFELSFDKFPHTAISKTYCVNYQVPDSACTATAYLGGVKGNLGTVGVTAHVPWDDCQAMTNTSNNVPSIALWAQKQGKSTGFVTTARVTHASPAGVFGHSAQREWETDTDILNDGKDPKICTDLATQLVYHDGKNLNVIMGGGRYAFLPNDTKGEEGDYGYRSDGVNLIEGWKKLRKGKSKYIWNREQLLGLDPQDIDYVLGIFESDHCPFHLERDPAMDPTLTEMTESAIKILSKNPDGFFLFVEGARIDMGHHQAMAHLALEETAEFSRAVERAVSLTSDHDTLIVVTSDHAHTMSMGGYPFRGNDILGVVGDQAADGLAFTTLNYANGPGFRKAEDGARHDPSKDDLGDIEYRYPAEVPLDSETHGGDDVIIFARGPWAHLYRGVVEQNVIPHFMAYASCIGNGEENACKSKATLHGFATVLLFERGGTLEGTVKNTAVTLGINTKSLCKPDSYNKKMRVEGTIFLALVAATLPFLVSGDDWMHPHLPKNPSKRSLENNEENTAAYWTRNGLQAVRERIERKRNENMAKNVILFLGDGMSIPTISAARVYLGGEEKSLTFDKFPYTGLSKTYCVDQQVADSACSATAYLCGVKANYGTIGVTGDVKRDDCSSMLNSTNHVHSIAHHFQNSGKMTGVVTTARVTHASPAGTYAHTAERDWESDNDVISANHDPVTCRDIAWQLVHGDTGRGLNVILGGGRSNFIPQGEKDEDGFEGHRLDKVNLIEQWLVQKKEMGYNAKYVWNREGLLKTDYNQTDYLLGLFNSDHVTFNLKRDPNREPSLAEMTQAAIKLLDKSQNGYFLFVEGARIDMGHHNAQARMALDETIEFSKAVQAAVDLTDESETLIVVTSDHAHTMSYSGYAHRGNDVLGIAGNADDTLPYTILNYANGPGYKASQGQRYDVSNDDMSNAEYRYPGISPLDAETHGGDDVAIFAQGPWAHLFTGVMEENVIPYLLAYASCSIAMSFITLILFLAFAQTWASSMHPRLPLPTKHSPNPDERTSSFWIQNAQKTVSEKIKRELNQNVAKNVILFLGDGMSIPTVSAARVYQSGEETELAFDKFPYTGLAKTYAVDRQVADSANTATAYLTGIKANYGTIGVGPEVNRSDCQGMTDETNHALSIAYYSQLKNKRTGLVTTARVTHASPAGVYAHTSDRNWESDTDVINDGQNPQICSDIATQLLFSETGKKLNVVMGGGRKKLLPKEMTDEEGHKGERSDGANLIQKWQEQRINVKYAWNRSQLIDSDVTFDNVLGLFAHDHISYNLERDNISDPSLAEMTAAAIKTLNRGSEGYFLFVEGARIDMAHHETASRIALDETIEFSKAIQVAVDLTDESDTLIVVTSDHAHTMSYSGYAERGHDILEFGGDGSDGKVYTTLNYANGPGYKKPNSDGSRHDIAGDNYGDKHYAFPAVAPLYAETHGGDDVAVFARGPWAHLFSGVLEQNVIPHLMAYASCVGEGLTACDQIN</sequence>
<evidence type="ECO:0000313" key="18">
    <source>
        <dbReference type="EMBL" id="KYB25767.1"/>
    </source>
</evidence>
<evidence type="ECO:0000256" key="14">
    <source>
        <dbReference type="PIRSR" id="PIRSR601952-2"/>
    </source>
</evidence>
<dbReference type="GO" id="GO:0046872">
    <property type="term" value="F:metal ion binding"/>
    <property type="evidence" value="ECO:0007669"/>
    <property type="project" value="UniProtKB-KW"/>
</dbReference>
<reference evidence="18 19" key="1">
    <citation type="journal article" date="2008" name="Nature">
        <title>The genome of the model beetle and pest Tribolium castaneum.</title>
        <authorList>
            <consortium name="Tribolium Genome Sequencing Consortium"/>
            <person name="Richards S."/>
            <person name="Gibbs R.A."/>
            <person name="Weinstock G.M."/>
            <person name="Brown S.J."/>
            <person name="Denell R."/>
            <person name="Beeman R.W."/>
            <person name="Gibbs R."/>
            <person name="Beeman R.W."/>
            <person name="Brown S.J."/>
            <person name="Bucher G."/>
            <person name="Friedrich M."/>
            <person name="Grimmelikhuijzen C.J."/>
            <person name="Klingler M."/>
            <person name="Lorenzen M."/>
            <person name="Richards S."/>
            <person name="Roth S."/>
            <person name="Schroder R."/>
            <person name="Tautz D."/>
            <person name="Zdobnov E.M."/>
            <person name="Muzny D."/>
            <person name="Gibbs R.A."/>
            <person name="Weinstock G.M."/>
            <person name="Attaway T."/>
            <person name="Bell S."/>
            <person name="Buhay C.J."/>
            <person name="Chandrabose M.N."/>
            <person name="Chavez D."/>
            <person name="Clerk-Blankenburg K.P."/>
            <person name="Cree A."/>
            <person name="Dao M."/>
            <person name="Davis C."/>
            <person name="Chacko J."/>
            <person name="Dinh H."/>
            <person name="Dugan-Rocha S."/>
            <person name="Fowler G."/>
            <person name="Garner T.T."/>
            <person name="Garnes J."/>
            <person name="Gnirke A."/>
            <person name="Hawes A."/>
            <person name="Hernandez J."/>
            <person name="Hines S."/>
            <person name="Holder M."/>
            <person name="Hume J."/>
            <person name="Jhangiani S.N."/>
            <person name="Joshi V."/>
            <person name="Khan Z.M."/>
            <person name="Jackson L."/>
            <person name="Kovar C."/>
            <person name="Kowis A."/>
            <person name="Lee S."/>
            <person name="Lewis L.R."/>
            <person name="Margolis J."/>
            <person name="Morgan M."/>
            <person name="Nazareth L.V."/>
            <person name="Nguyen N."/>
            <person name="Okwuonu G."/>
            <person name="Parker D."/>
            <person name="Richards S."/>
            <person name="Ruiz S.J."/>
            <person name="Santibanez J."/>
            <person name="Savard J."/>
            <person name="Scherer S.E."/>
            <person name="Schneider B."/>
            <person name="Sodergren E."/>
            <person name="Tautz D."/>
            <person name="Vattahil S."/>
            <person name="Villasana D."/>
            <person name="White C.S."/>
            <person name="Wright R."/>
            <person name="Park Y."/>
            <person name="Beeman R.W."/>
            <person name="Lord J."/>
            <person name="Oppert B."/>
            <person name="Lorenzen M."/>
            <person name="Brown S."/>
            <person name="Wang L."/>
            <person name="Savard J."/>
            <person name="Tautz D."/>
            <person name="Richards S."/>
            <person name="Weinstock G."/>
            <person name="Gibbs R.A."/>
            <person name="Liu Y."/>
            <person name="Worley K."/>
            <person name="Weinstock G."/>
            <person name="Elsik C.G."/>
            <person name="Reese J.T."/>
            <person name="Elhaik E."/>
            <person name="Landan G."/>
            <person name="Graur D."/>
            <person name="Arensburger P."/>
            <person name="Atkinson P."/>
            <person name="Beeman R.W."/>
            <person name="Beidler J."/>
            <person name="Brown S.J."/>
            <person name="Demuth J.P."/>
            <person name="Drury D.W."/>
            <person name="Du Y.Z."/>
            <person name="Fujiwara H."/>
            <person name="Lorenzen M."/>
            <person name="Maselli V."/>
            <person name="Osanai M."/>
            <person name="Park Y."/>
            <person name="Robertson H.M."/>
            <person name="Tu Z."/>
            <person name="Wang J.J."/>
            <person name="Wang S."/>
            <person name="Richards S."/>
            <person name="Song H."/>
            <person name="Zhang L."/>
            <person name="Sodergren E."/>
            <person name="Werner D."/>
            <person name="Stanke M."/>
            <person name="Morgenstern B."/>
            <person name="Solovyev V."/>
            <person name="Kosarev P."/>
            <person name="Brown G."/>
            <person name="Chen H.C."/>
            <person name="Ermolaeva O."/>
            <person name="Hlavina W."/>
            <person name="Kapustin Y."/>
            <person name="Kiryutin B."/>
            <person name="Kitts P."/>
            <person name="Maglott D."/>
            <person name="Pruitt K."/>
            <person name="Sapojnikov V."/>
            <person name="Souvorov A."/>
            <person name="Mackey A.J."/>
            <person name="Waterhouse R.M."/>
            <person name="Wyder S."/>
            <person name="Zdobnov E.M."/>
            <person name="Zdobnov E.M."/>
            <person name="Wyder S."/>
            <person name="Kriventseva E.V."/>
            <person name="Kadowaki T."/>
            <person name="Bork P."/>
            <person name="Aranda M."/>
            <person name="Bao R."/>
            <person name="Beermann A."/>
            <person name="Berns N."/>
            <person name="Bolognesi R."/>
            <person name="Bonneton F."/>
            <person name="Bopp D."/>
            <person name="Brown S.J."/>
            <person name="Bucher G."/>
            <person name="Butts T."/>
            <person name="Chaumot A."/>
            <person name="Denell R.E."/>
            <person name="Ferrier D.E."/>
            <person name="Friedrich M."/>
            <person name="Gordon C.M."/>
            <person name="Jindra M."/>
            <person name="Klingler M."/>
            <person name="Lan Q."/>
            <person name="Lattorff H.M."/>
            <person name="Laudet V."/>
            <person name="von Levetsow C."/>
            <person name="Liu Z."/>
            <person name="Lutz R."/>
            <person name="Lynch J.A."/>
            <person name="da Fonseca R.N."/>
            <person name="Posnien N."/>
            <person name="Reuter R."/>
            <person name="Roth S."/>
            <person name="Savard J."/>
            <person name="Schinko J.B."/>
            <person name="Schmitt C."/>
            <person name="Schoppmeier M."/>
            <person name="Schroder R."/>
            <person name="Shippy T.D."/>
            <person name="Simonnet F."/>
            <person name="Marques-Souza H."/>
            <person name="Tautz D."/>
            <person name="Tomoyasu Y."/>
            <person name="Trauner J."/>
            <person name="Van der Zee M."/>
            <person name="Vervoort M."/>
            <person name="Wittkopp N."/>
            <person name="Wimmer E.A."/>
            <person name="Yang X."/>
            <person name="Jones A.K."/>
            <person name="Sattelle D.B."/>
            <person name="Ebert P.R."/>
            <person name="Nelson D."/>
            <person name="Scott J.G."/>
            <person name="Beeman R.W."/>
            <person name="Muthukrishnan S."/>
            <person name="Kramer K.J."/>
            <person name="Arakane Y."/>
            <person name="Beeman R.W."/>
            <person name="Zhu Q."/>
            <person name="Hogenkamp D."/>
            <person name="Dixit R."/>
            <person name="Oppert B."/>
            <person name="Jiang H."/>
            <person name="Zou Z."/>
            <person name="Marshall J."/>
            <person name="Elpidina E."/>
            <person name="Vinokurov K."/>
            <person name="Oppert C."/>
            <person name="Zou Z."/>
            <person name="Evans J."/>
            <person name="Lu Z."/>
            <person name="Zhao P."/>
            <person name="Sumathipala N."/>
            <person name="Altincicek B."/>
            <person name="Vilcinskas A."/>
            <person name="Williams M."/>
            <person name="Hultmark D."/>
            <person name="Hetru C."/>
            <person name="Jiang H."/>
            <person name="Grimmelikhuijzen C.J."/>
            <person name="Hauser F."/>
            <person name="Cazzamali G."/>
            <person name="Williamson M."/>
            <person name="Park Y."/>
            <person name="Li B."/>
            <person name="Tanaka Y."/>
            <person name="Predel R."/>
            <person name="Neupert S."/>
            <person name="Schachtner J."/>
            <person name="Verleyen P."/>
            <person name="Raible F."/>
            <person name="Bork P."/>
            <person name="Friedrich M."/>
            <person name="Walden K.K."/>
            <person name="Robertson H.M."/>
            <person name="Angeli S."/>
            <person name="Foret S."/>
            <person name="Bucher G."/>
            <person name="Schuetz S."/>
            <person name="Maleszka R."/>
            <person name="Wimmer E.A."/>
            <person name="Beeman R.W."/>
            <person name="Lorenzen M."/>
            <person name="Tomoyasu Y."/>
            <person name="Miller S.C."/>
            <person name="Grossmann D."/>
            <person name="Bucher G."/>
        </authorList>
    </citation>
    <scope>NUCLEOTIDE SEQUENCE [LARGE SCALE GENOMIC DNA]</scope>
    <source>
        <strain evidence="18 19">Georgia GA2</strain>
    </source>
</reference>
<keyword evidence="6 14" id="KW-0479">Metal-binding</keyword>
<evidence type="ECO:0000256" key="11">
    <source>
        <dbReference type="ARBA" id="ARBA00023180"/>
    </source>
</evidence>
<feature type="binding site" evidence="14">
    <location>
        <position position="387"/>
    </location>
    <ligand>
        <name>Zn(2+)</name>
        <dbReference type="ChEBI" id="CHEBI:29105"/>
        <label>2</label>
    </ligand>
</feature>
<dbReference type="CDD" id="cd16012">
    <property type="entry name" value="ALP"/>
    <property type="match status" value="3"/>
</dbReference>
<feature type="binding site" evidence="14">
    <location>
        <position position="77"/>
    </location>
    <ligand>
        <name>Mg(2+)</name>
        <dbReference type="ChEBI" id="CHEBI:18420"/>
    </ligand>
</feature>
<feature type="binding site" evidence="14">
    <location>
        <position position="186"/>
    </location>
    <ligand>
        <name>Mg(2+)</name>
        <dbReference type="ChEBI" id="CHEBI:18420"/>
    </ligand>
</feature>
<keyword evidence="5" id="KW-0336">GPI-anchor</keyword>
<evidence type="ECO:0000256" key="12">
    <source>
        <dbReference type="ARBA" id="ARBA00023288"/>
    </source>
</evidence>
<evidence type="ECO:0000256" key="5">
    <source>
        <dbReference type="ARBA" id="ARBA00022622"/>
    </source>
</evidence>
<feature type="signal peptide" evidence="17">
    <location>
        <begin position="1"/>
        <end position="19"/>
    </location>
</feature>
<keyword evidence="9 14" id="KW-0460">Magnesium</keyword>
<evidence type="ECO:0000256" key="2">
    <source>
        <dbReference type="ARBA" id="ARBA00005984"/>
    </source>
</evidence>
<dbReference type="EMBL" id="KQ971362">
    <property type="protein sequence ID" value="KYB25767.1"/>
    <property type="molecule type" value="Genomic_DNA"/>
</dbReference>
<evidence type="ECO:0000256" key="8">
    <source>
        <dbReference type="ARBA" id="ARBA00022833"/>
    </source>
</evidence>
<dbReference type="eggNOG" id="KOG4126">
    <property type="taxonomic scope" value="Eukaryota"/>
</dbReference>
<feature type="binding site" evidence="14">
    <location>
        <position position="77"/>
    </location>
    <ligand>
        <name>Zn(2+)</name>
        <dbReference type="ChEBI" id="CHEBI:29105"/>
        <label>2</label>
    </ligand>
</feature>
<evidence type="ECO:0000256" key="4">
    <source>
        <dbReference type="ARBA" id="ARBA00022475"/>
    </source>
</evidence>
<keyword evidence="4" id="KW-1003">Cell membrane</keyword>
<dbReference type="PROSITE" id="PS00123">
    <property type="entry name" value="ALKALINE_PHOSPHATASE"/>
    <property type="match status" value="2"/>
</dbReference>
<keyword evidence="10" id="KW-0472">Membrane</keyword>
<dbReference type="GO" id="GO:0005886">
    <property type="term" value="C:plasma membrane"/>
    <property type="evidence" value="ECO:0000318"/>
    <property type="project" value="GO_Central"/>
</dbReference>
<organism evidence="18 19">
    <name type="scientific">Tribolium castaneum</name>
    <name type="common">Red flour beetle</name>
    <dbReference type="NCBI Taxonomy" id="7070"/>
    <lineage>
        <taxon>Eukaryota</taxon>
        <taxon>Metazoa</taxon>
        <taxon>Ecdysozoa</taxon>
        <taxon>Arthropoda</taxon>
        <taxon>Hexapoda</taxon>
        <taxon>Insecta</taxon>
        <taxon>Pterygota</taxon>
        <taxon>Neoptera</taxon>
        <taxon>Endopterygota</taxon>
        <taxon>Coleoptera</taxon>
        <taxon>Polyphaga</taxon>
        <taxon>Cucujiformia</taxon>
        <taxon>Tenebrionidae</taxon>
        <taxon>Tenebrionidae incertae sedis</taxon>
        <taxon>Tribolium</taxon>
    </lineage>
</organism>
<evidence type="ECO:0000313" key="19">
    <source>
        <dbReference type="Proteomes" id="UP000007266"/>
    </source>
</evidence>
<keyword evidence="7 16" id="KW-0378">Hydrolase</keyword>
<dbReference type="EC" id="3.1.3.1" evidence="3 16"/>
<comment type="catalytic activity">
    <reaction evidence="16">
        <text>a phosphate monoester + H2O = an alcohol + phosphate</text>
        <dbReference type="Rhea" id="RHEA:15017"/>
        <dbReference type="ChEBI" id="CHEBI:15377"/>
        <dbReference type="ChEBI" id="CHEBI:30879"/>
        <dbReference type="ChEBI" id="CHEBI:43474"/>
        <dbReference type="ChEBI" id="CHEBI:67140"/>
        <dbReference type="EC" id="3.1.3.1"/>
    </reaction>
</comment>
<evidence type="ECO:0000256" key="9">
    <source>
        <dbReference type="ARBA" id="ARBA00022842"/>
    </source>
</evidence>
<evidence type="ECO:0000256" key="10">
    <source>
        <dbReference type="ARBA" id="ARBA00023136"/>
    </source>
</evidence>
<evidence type="ECO:0000256" key="3">
    <source>
        <dbReference type="ARBA" id="ARBA00012647"/>
    </source>
</evidence>
<keyword evidence="11" id="KW-0325">Glycoprotein</keyword>
<evidence type="ECO:0000256" key="13">
    <source>
        <dbReference type="PIRSR" id="PIRSR601952-1"/>
    </source>
</evidence>
<feature type="binding site" evidence="14">
    <location>
        <position position="386"/>
    </location>
    <ligand>
        <name>Zn(2+)</name>
        <dbReference type="ChEBI" id="CHEBI:29105"/>
        <label>2</label>
    </ligand>
</feature>
<feature type="active site" description="Phosphoserine intermediate" evidence="13">
    <location>
        <position position="121"/>
    </location>
</feature>
<accession>A0A139WCZ9</accession>
<feature type="chain" id="PRO_5007299649" description="Alkaline phosphatase" evidence="17">
    <location>
        <begin position="20"/>
        <end position="1562"/>
    </location>
</feature>